<comment type="subcellular location">
    <subcellularLocation>
        <location evidence="1">Cell membrane</location>
        <topology evidence="1">Multi-pass membrane protein</topology>
    </subcellularLocation>
</comment>
<dbReference type="Gene3D" id="1.25.40.600">
    <property type="match status" value="1"/>
</dbReference>
<evidence type="ECO:0000313" key="8">
    <source>
        <dbReference type="EMBL" id="CAB4835115.1"/>
    </source>
</evidence>
<feature type="transmembrane region" description="Helical" evidence="7">
    <location>
        <begin position="6"/>
        <end position="24"/>
    </location>
</feature>
<sequence length="199" mass="21308">MGAVGLLYVGAVLFLNGTMLLGWIDSKSAAPLNIFVGILQVITPTYLIINADGDMTTILGASGLYLFGFTYLYVAFNLFFNLDGTGLGMFSLYVAIAAVFFSLVSFNAGDPVFGVIWLYWAFLWLLFYLLLALKRDNLGRYTGGVAVVQGFVTGFVPSFLLLTGRIADIESGTLAIVLAVVGIVLFAGLYVKLKAPVAA</sequence>
<dbReference type="Pfam" id="PF02293">
    <property type="entry name" value="AmiS_UreI"/>
    <property type="match status" value="1"/>
</dbReference>
<dbReference type="InterPro" id="IPR038523">
    <property type="entry name" value="AmiSUreI_transpt_sf"/>
</dbReference>
<protein>
    <submittedName>
        <fullName evidence="8">Unannotated protein</fullName>
    </submittedName>
</protein>
<name>A0A6J7AQH7_9ZZZZ</name>
<feature type="transmembrane region" description="Helical" evidence="7">
    <location>
        <begin position="55"/>
        <end position="80"/>
    </location>
</feature>
<feature type="transmembrane region" description="Helical" evidence="7">
    <location>
        <begin position="112"/>
        <end position="133"/>
    </location>
</feature>
<keyword evidence="4 7" id="KW-0812">Transmembrane</keyword>
<dbReference type="GO" id="GO:0005886">
    <property type="term" value="C:plasma membrane"/>
    <property type="evidence" value="ECO:0007669"/>
    <property type="project" value="UniProtKB-SubCell"/>
</dbReference>
<evidence type="ECO:0000256" key="3">
    <source>
        <dbReference type="ARBA" id="ARBA00022475"/>
    </source>
</evidence>
<feature type="transmembrane region" description="Helical" evidence="7">
    <location>
        <begin position="173"/>
        <end position="191"/>
    </location>
</feature>
<keyword evidence="2" id="KW-0813">Transport</keyword>
<dbReference type="EMBL" id="CAFABK010000120">
    <property type="protein sequence ID" value="CAB4835115.1"/>
    <property type="molecule type" value="Genomic_DNA"/>
</dbReference>
<feature type="transmembrane region" description="Helical" evidence="7">
    <location>
        <begin position="87"/>
        <end position="106"/>
    </location>
</feature>
<dbReference type="InterPro" id="IPR003211">
    <property type="entry name" value="AmiSUreI_transpt"/>
</dbReference>
<keyword evidence="3" id="KW-1003">Cell membrane</keyword>
<evidence type="ECO:0000256" key="4">
    <source>
        <dbReference type="ARBA" id="ARBA00022692"/>
    </source>
</evidence>
<keyword evidence="6 7" id="KW-0472">Membrane</keyword>
<evidence type="ECO:0000256" key="6">
    <source>
        <dbReference type="ARBA" id="ARBA00023136"/>
    </source>
</evidence>
<evidence type="ECO:0000256" key="2">
    <source>
        <dbReference type="ARBA" id="ARBA00022448"/>
    </source>
</evidence>
<proteinExistence type="predicted"/>
<reference evidence="8" key="1">
    <citation type="submission" date="2020-05" db="EMBL/GenBank/DDBJ databases">
        <authorList>
            <person name="Chiriac C."/>
            <person name="Salcher M."/>
            <person name="Ghai R."/>
            <person name="Kavagutti S V."/>
        </authorList>
    </citation>
    <scope>NUCLEOTIDE SEQUENCE</scope>
</reference>
<feature type="transmembrane region" description="Helical" evidence="7">
    <location>
        <begin position="31"/>
        <end position="49"/>
    </location>
</feature>
<gene>
    <name evidence="8" type="ORF">UFOPK3204_01681</name>
</gene>
<evidence type="ECO:0000256" key="1">
    <source>
        <dbReference type="ARBA" id="ARBA00004651"/>
    </source>
</evidence>
<accession>A0A6J7AQH7</accession>
<keyword evidence="5 7" id="KW-1133">Transmembrane helix</keyword>
<dbReference type="AlphaFoldDB" id="A0A6J7AQH7"/>
<feature type="transmembrane region" description="Helical" evidence="7">
    <location>
        <begin position="145"/>
        <end position="167"/>
    </location>
</feature>
<evidence type="ECO:0000256" key="7">
    <source>
        <dbReference type="SAM" id="Phobius"/>
    </source>
</evidence>
<evidence type="ECO:0000256" key="5">
    <source>
        <dbReference type="ARBA" id="ARBA00022989"/>
    </source>
</evidence>
<organism evidence="8">
    <name type="scientific">freshwater metagenome</name>
    <dbReference type="NCBI Taxonomy" id="449393"/>
    <lineage>
        <taxon>unclassified sequences</taxon>
        <taxon>metagenomes</taxon>
        <taxon>ecological metagenomes</taxon>
    </lineage>
</organism>